<reference evidence="4 5" key="1">
    <citation type="journal article" date="2011" name="J. Bacteriol.">
        <title>Complete genome sequence and updated annotation of Desulfovibrio alaskensis G20.</title>
        <authorList>
            <person name="Hauser L.J."/>
            <person name="Land M.L."/>
            <person name="Brown S.D."/>
            <person name="Larimer F."/>
            <person name="Keller K.L."/>
            <person name="Rapp-Giles B.J."/>
            <person name="Price M.N."/>
            <person name="Lin M."/>
            <person name="Bruce D.C."/>
            <person name="Detter J.C."/>
            <person name="Tapia R."/>
            <person name="Han C.S."/>
            <person name="Goodwin L.A."/>
            <person name="Cheng J.F."/>
            <person name="Pitluck S."/>
            <person name="Copeland A."/>
            <person name="Lucas S."/>
            <person name="Nolan M."/>
            <person name="Lapidus A.L."/>
            <person name="Palumbo A.V."/>
            <person name="Wall J.D."/>
        </authorList>
    </citation>
    <scope>NUCLEOTIDE SEQUENCE [LARGE SCALE GENOMIC DNA]</scope>
    <source>
        <strain evidence="5">ATCC BAA 1058 / DSM 17464 / G20</strain>
    </source>
</reference>
<name>Q311W1_OLEA2</name>
<evidence type="ECO:0000256" key="2">
    <source>
        <dbReference type="ARBA" id="ARBA00022676"/>
    </source>
</evidence>
<evidence type="ECO:0000256" key="3">
    <source>
        <dbReference type="ARBA" id="ARBA00022679"/>
    </source>
</evidence>
<dbReference type="InterPro" id="IPR029044">
    <property type="entry name" value="Nucleotide-diphossugar_trans"/>
</dbReference>
<dbReference type="AlphaFoldDB" id="Q311W1"/>
<gene>
    <name evidence="4" type="ordered locus">Dde_1486</name>
</gene>
<evidence type="ECO:0000313" key="5">
    <source>
        <dbReference type="Proteomes" id="UP000002710"/>
    </source>
</evidence>
<dbReference type="Pfam" id="PF13641">
    <property type="entry name" value="Glyco_tranf_2_3"/>
    <property type="match status" value="1"/>
</dbReference>
<dbReference type="SUPFAM" id="SSF53448">
    <property type="entry name" value="Nucleotide-diphospho-sugar transferases"/>
    <property type="match status" value="1"/>
</dbReference>
<sequence>MMNDHRTDTLLRLCETMPLWQLGVEGLNIRLMHAEQGLRTLTAAAPDALPVTVSGAVAAHILWSWQKHPLDRRLCGYVTALFAGHPSHDRTVALAHAVLQRSAVPPEYETWRALADADPQGAMLRCINHIADEKHACFWLGQAFELCLAQPHDGLWEKAAQALPVFAGADILAARLQAEYRVCMLEQNHAEHADKVRSLLRRLEKEAGPLFGLWVAEMQVETALKCADTRAAHSVLQALWRQHPWHPSLTQGLYSLMHPAPLQHRTVRDNPPAILLYSWNKPGLLRRTLQTLRDSDMGNAPVFVLDNGSDRRPAAETAEDMQTMLETMRGQWPAQQLHTLRLPVNIGAPAARNWLLSLPQVRRHQWAVFLDDDILLPPQWLVPLMSAALENPRTATAGCTVLDHTPPYAVQCADFFLIPPDMGTRSFSDIEEQMHVYCNAAGSRSVLAGMHTRPCLSVSGCCHALNMRAVEECGPFDIRFSPTQFDDLERDIRCAQAGFATVYTGSVRIPHMQHSSMRQAGAPAKLGHIMGNKIKLEHLYPAGSVQAVREQALETARSDLLRKHSTLCRDIPAT</sequence>
<dbReference type="Gene3D" id="3.90.550.10">
    <property type="entry name" value="Spore Coat Polysaccharide Biosynthesis Protein SpsA, Chain A"/>
    <property type="match status" value="1"/>
</dbReference>
<dbReference type="KEGG" id="dde:Dde_1486"/>
<dbReference type="GO" id="GO:0016757">
    <property type="term" value="F:glycosyltransferase activity"/>
    <property type="evidence" value="ECO:0007669"/>
    <property type="project" value="UniProtKB-KW"/>
</dbReference>
<dbReference type="RefSeq" id="WP_011367451.1">
    <property type="nucleotide sequence ID" value="NC_007519.1"/>
</dbReference>
<dbReference type="eggNOG" id="COG1216">
    <property type="taxonomic scope" value="Bacteria"/>
</dbReference>
<keyword evidence="2" id="KW-0328">Glycosyltransferase</keyword>
<dbReference type="CAZy" id="GT2">
    <property type="family name" value="Glycosyltransferase Family 2"/>
</dbReference>
<dbReference type="PANTHER" id="PTHR43179:SF12">
    <property type="entry name" value="GALACTOFURANOSYLTRANSFERASE GLFT2"/>
    <property type="match status" value="1"/>
</dbReference>
<keyword evidence="5" id="KW-1185">Reference proteome</keyword>
<protein>
    <submittedName>
        <fullName evidence="4">Glycosyl transferase family 2</fullName>
    </submittedName>
</protein>
<keyword evidence="3 4" id="KW-0808">Transferase</keyword>
<evidence type="ECO:0000256" key="1">
    <source>
        <dbReference type="ARBA" id="ARBA00006739"/>
    </source>
</evidence>
<dbReference type="Proteomes" id="UP000002710">
    <property type="component" value="Chromosome"/>
</dbReference>
<organism evidence="4 5">
    <name type="scientific">Oleidesulfovibrio alaskensis (strain ATCC BAA-1058 / DSM 17464 / G20)</name>
    <name type="common">Desulfovibrio alaskensis</name>
    <dbReference type="NCBI Taxonomy" id="207559"/>
    <lineage>
        <taxon>Bacteria</taxon>
        <taxon>Pseudomonadati</taxon>
        <taxon>Thermodesulfobacteriota</taxon>
        <taxon>Desulfovibrionia</taxon>
        <taxon>Desulfovibrionales</taxon>
        <taxon>Desulfovibrionaceae</taxon>
        <taxon>Oleidesulfovibrio</taxon>
    </lineage>
</organism>
<dbReference type="STRING" id="207559.Dde_1486"/>
<dbReference type="PANTHER" id="PTHR43179">
    <property type="entry name" value="RHAMNOSYLTRANSFERASE WBBL"/>
    <property type="match status" value="1"/>
</dbReference>
<proteinExistence type="inferred from homology"/>
<evidence type="ECO:0000313" key="4">
    <source>
        <dbReference type="EMBL" id="ABB38285.2"/>
    </source>
</evidence>
<dbReference type="HOGENOM" id="CLU_023729_0_0_7"/>
<accession>Q311W1</accession>
<dbReference type="EMBL" id="CP000112">
    <property type="protein sequence ID" value="ABB38285.2"/>
    <property type="molecule type" value="Genomic_DNA"/>
</dbReference>
<comment type="similarity">
    <text evidence="1">Belongs to the glycosyltransferase 2 family.</text>
</comment>